<organism evidence="1 2">
    <name type="scientific">Brettanomyces naardenensis</name>
    <name type="common">Yeast</name>
    <dbReference type="NCBI Taxonomy" id="13370"/>
    <lineage>
        <taxon>Eukaryota</taxon>
        <taxon>Fungi</taxon>
        <taxon>Dikarya</taxon>
        <taxon>Ascomycota</taxon>
        <taxon>Saccharomycotina</taxon>
        <taxon>Pichiomycetes</taxon>
        <taxon>Pichiales</taxon>
        <taxon>Pichiaceae</taxon>
        <taxon>Brettanomyces</taxon>
    </lineage>
</organism>
<dbReference type="EMBL" id="CAACVR010000001">
    <property type="protein sequence ID" value="VEU19664.1"/>
    <property type="molecule type" value="Genomic_DNA"/>
</dbReference>
<dbReference type="AlphaFoldDB" id="A0A448YFG0"/>
<name>A0A448YFG0_BRENA</name>
<reference evidence="1 2" key="1">
    <citation type="submission" date="2018-12" db="EMBL/GenBank/DDBJ databases">
        <authorList>
            <person name="Tiukova I."/>
            <person name="Dainat J."/>
        </authorList>
    </citation>
    <scope>NUCLEOTIDE SEQUENCE [LARGE SCALE GENOMIC DNA]</scope>
</reference>
<evidence type="ECO:0000313" key="1">
    <source>
        <dbReference type="EMBL" id="VEU19664.1"/>
    </source>
</evidence>
<keyword evidence="2" id="KW-1185">Reference proteome</keyword>
<dbReference type="InParanoid" id="A0A448YFG0"/>
<accession>A0A448YFG0</accession>
<dbReference type="Proteomes" id="UP000290900">
    <property type="component" value="Unassembled WGS sequence"/>
</dbReference>
<dbReference type="OrthoDB" id="3996102at2759"/>
<evidence type="ECO:0000313" key="2">
    <source>
        <dbReference type="Proteomes" id="UP000290900"/>
    </source>
</evidence>
<proteinExistence type="predicted"/>
<gene>
    <name evidence="1" type="ORF">BRENAR_LOCUS401</name>
</gene>
<sequence length="318" mass="37185">MLVKQNVILEFYRTLQRDICNVPLDSLAKKRLSLYVHREFRNPISRNDKNDLLYKRLENGKQLQELLEGVRLKGDCMAVKRLLGIAFIDSQPIKERLPSWLYRFVHAHRTGRYNRIMLYENYGMLLKTRHLIDRFQSNKPLLKNYYSKLAESMFESTPDSQTISQIINGEKPSIDEKYAQKQCCDDDIALLMKLRVQYKSKVQTKTKAPSFDVDIPPSRFGLPLTHPRLFNLVVNKLAKIQDYFGRYTPLSVADLEYLDRLVVSDFLKQNPSVCRGYDEFIRVSFAISDDAMVILPKLNLRIFPASENLLEYYKKAGE</sequence>
<protein>
    <submittedName>
        <fullName evidence="1">DEKNAAC100465</fullName>
    </submittedName>
</protein>